<gene>
    <name evidence="3" type="ORF">L21TH_1292</name>
</gene>
<accession>R1CPT8</accession>
<dbReference type="PANTHER" id="PTHR36107">
    <property type="entry name" value="SMALL, ACID-SOLUBLE SPORE PROTEIN A"/>
    <property type="match status" value="1"/>
</dbReference>
<dbReference type="AlphaFoldDB" id="R1CPT8"/>
<dbReference type="PATRIC" id="fig|1304284.3.peg.1262"/>
<dbReference type="PROSITE" id="PS00304">
    <property type="entry name" value="SASP_1"/>
    <property type="match status" value="1"/>
</dbReference>
<comment type="similarity">
    <text evidence="1">Belongs to the alpha/beta-type SASP family.</text>
</comment>
<evidence type="ECO:0000313" key="4">
    <source>
        <dbReference type="Proteomes" id="UP000013378"/>
    </source>
</evidence>
<organism evidence="3 4">
    <name type="scientific">Caldisalinibacter kiritimatiensis</name>
    <dbReference type="NCBI Taxonomy" id="1304284"/>
    <lineage>
        <taxon>Bacteria</taxon>
        <taxon>Bacillati</taxon>
        <taxon>Bacillota</taxon>
        <taxon>Tissierellia</taxon>
        <taxon>Tissierellales</taxon>
        <taxon>Thermohalobacteraceae</taxon>
        <taxon>Caldisalinibacter</taxon>
    </lineage>
</organism>
<dbReference type="GO" id="GO:0006265">
    <property type="term" value="P:DNA topological change"/>
    <property type="evidence" value="ECO:0007669"/>
    <property type="project" value="InterPro"/>
</dbReference>
<dbReference type="InterPro" id="IPR018126">
    <property type="entry name" value="SASP_alpha/beta-type_CS"/>
</dbReference>
<dbReference type="InterPro" id="IPR050847">
    <property type="entry name" value="SASP_DNA-binding"/>
</dbReference>
<reference evidence="3 4" key="1">
    <citation type="journal article" date="2015" name="Geomicrobiol. J.">
        <title>Caldisalinibacter kiritimatiensis gen. nov., sp. nov., a moderately thermohalophilic thiosulfate-reducing bacterium from a hypersaline microbial mat.</title>
        <authorList>
            <person name="Ben Hania W."/>
            <person name="Joseph M."/>
            <person name="Fiebig A."/>
            <person name="Bunk B."/>
            <person name="Klenk H.-P."/>
            <person name="Fardeau M.-L."/>
            <person name="Spring S."/>
        </authorList>
    </citation>
    <scope>NUCLEOTIDE SEQUENCE [LARGE SCALE GENOMIC DNA]</scope>
    <source>
        <strain evidence="3 4">L21-TH-D2</strain>
    </source>
</reference>
<proteinExistence type="inferred from homology"/>
<dbReference type="InterPro" id="IPR038300">
    <property type="entry name" value="SASP_sf_alpha/beta"/>
</dbReference>
<dbReference type="eggNOG" id="ENOG5032VF7">
    <property type="taxonomic scope" value="Bacteria"/>
</dbReference>
<dbReference type="InterPro" id="IPR001448">
    <property type="entry name" value="SASP_alpha/beta-type"/>
</dbReference>
<sequence>MTRRRPLNPNAKIALDEMKYEIANELGITNTPDYNGNMTSRQNGLFGGYVGGNMTRKLVEMGEKELIDRNKRY</sequence>
<dbReference type="Gene3D" id="6.10.10.80">
    <property type="entry name" value="Small, acid-soluble spore protein, alpha/beta type-like"/>
    <property type="match status" value="1"/>
</dbReference>
<keyword evidence="2" id="KW-0238">DNA-binding</keyword>
<protein>
    <submittedName>
        <fullName evidence="3">Small acid-soluble spore protein</fullName>
    </submittedName>
</protein>
<comment type="caution">
    <text evidence="3">The sequence shown here is derived from an EMBL/GenBank/DDBJ whole genome shotgun (WGS) entry which is preliminary data.</text>
</comment>
<dbReference type="Pfam" id="PF00269">
    <property type="entry name" value="SASP"/>
    <property type="match status" value="1"/>
</dbReference>
<dbReference type="STRING" id="1304284.L21TH_1292"/>
<dbReference type="RefSeq" id="WP_006312080.1">
    <property type="nucleotide sequence ID" value="NZ_ARZA01000130.1"/>
</dbReference>
<evidence type="ECO:0000313" key="3">
    <source>
        <dbReference type="EMBL" id="EOD00691.1"/>
    </source>
</evidence>
<dbReference type="PANTHER" id="PTHR36107:SF1">
    <property type="entry name" value="SMALL, ACID-SOLUBLE SPORE PROTEIN A"/>
    <property type="match status" value="1"/>
</dbReference>
<evidence type="ECO:0000256" key="1">
    <source>
        <dbReference type="ARBA" id="ARBA00005442"/>
    </source>
</evidence>
<name>R1CPT8_9FIRM</name>
<keyword evidence="4" id="KW-1185">Reference proteome</keyword>
<dbReference type="Proteomes" id="UP000013378">
    <property type="component" value="Unassembled WGS sequence"/>
</dbReference>
<dbReference type="EMBL" id="ARZA01000130">
    <property type="protein sequence ID" value="EOD00691.1"/>
    <property type="molecule type" value="Genomic_DNA"/>
</dbReference>
<evidence type="ECO:0000256" key="2">
    <source>
        <dbReference type="ARBA" id="ARBA00023125"/>
    </source>
</evidence>
<dbReference type="GO" id="GO:0003690">
    <property type="term" value="F:double-stranded DNA binding"/>
    <property type="evidence" value="ECO:0007669"/>
    <property type="project" value="InterPro"/>
</dbReference>